<comment type="caution">
    <text evidence="1">The sequence shown here is derived from an EMBL/GenBank/DDBJ whole genome shotgun (WGS) entry which is preliminary data.</text>
</comment>
<protein>
    <submittedName>
        <fullName evidence="1">Uncharacterized protein</fullName>
    </submittedName>
</protein>
<name>A0A8S0YR75_ARCPL</name>
<reference evidence="1 2" key="1">
    <citation type="submission" date="2020-04" db="EMBL/GenBank/DDBJ databases">
        <authorList>
            <person name="Wallbank WR R."/>
            <person name="Pardo Diaz C."/>
            <person name="Kozak K."/>
            <person name="Martin S."/>
            <person name="Jiggins C."/>
            <person name="Moest M."/>
            <person name="Warren A I."/>
            <person name="Byers J.R.P. K."/>
            <person name="Montejo-Kovacevich G."/>
            <person name="Yen C E."/>
        </authorList>
    </citation>
    <scope>NUCLEOTIDE SEQUENCE [LARGE SCALE GENOMIC DNA]</scope>
</reference>
<dbReference type="Proteomes" id="UP000494256">
    <property type="component" value="Unassembled WGS sequence"/>
</dbReference>
<proteinExistence type="predicted"/>
<sequence>MGQTKSTLLDTLEDLWPCLPAHSTLMDIPTTIDEGYLQTGRRKENMKLFDSFSFDISSVRIFCSSEDTKDSSKDWSIAGYVEAYENKAKGSSGSLGLVQEGCKNRSVCKRSRKTTKLFVVKKYKKVRYRY</sequence>
<organism evidence="1 2">
    <name type="scientific">Arctia plantaginis</name>
    <name type="common">Wood tiger moth</name>
    <name type="synonym">Phalaena plantaginis</name>
    <dbReference type="NCBI Taxonomy" id="874455"/>
    <lineage>
        <taxon>Eukaryota</taxon>
        <taxon>Metazoa</taxon>
        <taxon>Ecdysozoa</taxon>
        <taxon>Arthropoda</taxon>
        <taxon>Hexapoda</taxon>
        <taxon>Insecta</taxon>
        <taxon>Pterygota</taxon>
        <taxon>Neoptera</taxon>
        <taxon>Endopterygota</taxon>
        <taxon>Lepidoptera</taxon>
        <taxon>Glossata</taxon>
        <taxon>Ditrysia</taxon>
        <taxon>Noctuoidea</taxon>
        <taxon>Erebidae</taxon>
        <taxon>Arctiinae</taxon>
        <taxon>Arctia</taxon>
    </lineage>
</organism>
<accession>A0A8S0YR75</accession>
<dbReference type="OrthoDB" id="5597713at2759"/>
<evidence type="ECO:0000313" key="1">
    <source>
        <dbReference type="EMBL" id="CAB3221683.1"/>
    </source>
</evidence>
<dbReference type="AlphaFoldDB" id="A0A8S0YR75"/>
<dbReference type="EMBL" id="CADEBD010000046">
    <property type="protein sequence ID" value="CAB3221683.1"/>
    <property type="molecule type" value="Genomic_DNA"/>
</dbReference>
<evidence type="ECO:0000313" key="2">
    <source>
        <dbReference type="Proteomes" id="UP000494256"/>
    </source>
</evidence>
<gene>
    <name evidence="1" type="ORF">APLA_LOCUS948</name>
</gene>